<feature type="compositionally biased region" description="Gly residues" evidence="1">
    <location>
        <begin position="294"/>
        <end position="304"/>
    </location>
</feature>
<dbReference type="InterPro" id="IPR013783">
    <property type="entry name" value="Ig-like_fold"/>
</dbReference>
<protein>
    <recommendedName>
        <fullName evidence="5">IPT/TIG domain-containing protein</fullName>
    </recommendedName>
</protein>
<feature type="compositionally biased region" description="Acidic residues" evidence="1">
    <location>
        <begin position="318"/>
        <end position="330"/>
    </location>
</feature>
<feature type="compositionally biased region" description="Pro residues" evidence="1">
    <location>
        <begin position="498"/>
        <end position="508"/>
    </location>
</feature>
<reference evidence="3 4" key="1">
    <citation type="journal article" date="2016" name="Nat. Commun.">
        <title>Thousands of microbial genomes shed light on interconnected biogeochemical processes in an aquifer system.</title>
        <authorList>
            <person name="Anantharaman K."/>
            <person name="Brown C.T."/>
            <person name="Hug L.A."/>
            <person name="Sharon I."/>
            <person name="Castelle C.J."/>
            <person name="Probst A.J."/>
            <person name="Thomas B.C."/>
            <person name="Singh A."/>
            <person name="Wilkins M.J."/>
            <person name="Karaoz U."/>
            <person name="Brodie E.L."/>
            <person name="Williams K.H."/>
            <person name="Hubbard S.S."/>
            <person name="Banfield J.F."/>
        </authorList>
    </citation>
    <scope>NUCLEOTIDE SEQUENCE [LARGE SCALE GENOMIC DNA]</scope>
</reference>
<sequence>MSYKKITALTLALSISFLSFAPIALAQTSVPVSDSALRQKEVGITIFGYTVPGLSWDSIALVVAKHMIDKLVNSTVKWINSGFDGNPAYVNNPKQYFTDIADGMAGEFIMSSDLNLLCSPFQANIRLSLMQEYYEPLPYQCTLSEVTDNIEGFFDDFSQGGWDAWFSMTQNPTNNPYGAYLKARVDMDSRIASAIGLKNQELDWGKGILSWKTCDGVEMDGIEPGTGKPTKVCYNKNLTGPGEQKISTPGTLIESQMANVLGTGIRQLELADEFDEIVGALVTQLIQKVLSGGKGLAGEGGGSSETGQPPRRALPIDIDGDGIIDGTDTDGDGEPDICLYGGENDTVGPPCLGSTNFEQPGGGGGTCDATGNQYAGELRNAMNAVLSENPDVANLPNIESGGRQNARTFLALVETKLISMGYEATDEVLNGNNNPNTGDLIAVWRSGDGKMERYDAIIGSASTIGAAATTDFTGFIPLNCTASGGGTNCGCSSGGTEPPTPGPNPNPTPGSNTVITSINPVTAQAGVTTLTINGSNLTNQVSFYDNAGARNTVVGTVNSAKTQTTVLVPADLPQGNATVKIYQGNQIWSNGILILVNSSGGVGSITTANPISTWSPQTNNGWWGKLSPDGRYVTYGNFGGNWVTDLQANQTWDLSNPAGSGITTGAGCRAGEWITATTLTFVCELVDNGIMARYEVKVGEWVPRITNDDKSLVRATIFAAKDGHWASYLASNPGRITKDNVVLAANSPGGALSIGGNTLVHACDGSNNPDLCVWDGSTLSKVIDAQIAFNETYINGGYILYAGGSSVRGVDPYGNDTNKKIGTFSFEGKPDIFMVRGAPWIATSVESNSTNKSYVILRPWNSRSAIVLDTGNPDSGSVTVDVVFDGTNFVIAHHTNKGLLKVEKVPENAARNQF</sequence>
<evidence type="ECO:0000256" key="1">
    <source>
        <dbReference type="SAM" id="MobiDB-lite"/>
    </source>
</evidence>
<feature type="region of interest" description="Disordered" evidence="1">
    <location>
        <begin position="294"/>
        <end position="330"/>
    </location>
</feature>
<keyword evidence="2" id="KW-0732">Signal</keyword>
<dbReference type="AlphaFoldDB" id="A0A1G2SZP4"/>
<evidence type="ECO:0000313" key="3">
    <source>
        <dbReference type="EMBL" id="OHA90059.1"/>
    </source>
</evidence>
<comment type="caution">
    <text evidence="3">The sequence shown here is derived from an EMBL/GenBank/DDBJ whole genome shotgun (WGS) entry which is preliminary data.</text>
</comment>
<dbReference type="CDD" id="cd00102">
    <property type="entry name" value="IPT"/>
    <property type="match status" value="1"/>
</dbReference>
<feature type="signal peptide" evidence="2">
    <location>
        <begin position="1"/>
        <end position="26"/>
    </location>
</feature>
<dbReference type="Proteomes" id="UP000178107">
    <property type="component" value="Unassembled WGS sequence"/>
</dbReference>
<gene>
    <name evidence="3" type="ORF">A2838_00265</name>
</gene>
<evidence type="ECO:0008006" key="5">
    <source>
        <dbReference type="Google" id="ProtNLM"/>
    </source>
</evidence>
<accession>A0A1G2SZP4</accession>
<dbReference type="EMBL" id="MHVH01000006">
    <property type="protein sequence ID" value="OHA90059.1"/>
    <property type="molecule type" value="Genomic_DNA"/>
</dbReference>
<name>A0A1G2SZP4_9BACT</name>
<evidence type="ECO:0000256" key="2">
    <source>
        <dbReference type="SAM" id="SignalP"/>
    </source>
</evidence>
<feature type="region of interest" description="Disordered" evidence="1">
    <location>
        <begin position="491"/>
        <end position="512"/>
    </location>
</feature>
<organism evidence="3 4">
    <name type="scientific">Candidatus Zambryskibacteria bacterium RIFCSPHIGHO2_01_FULL_46_25</name>
    <dbReference type="NCBI Taxonomy" id="1802738"/>
    <lineage>
        <taxon>Bacteria</taxon>
        <taxon>Candidatus Zambryskiibacteriota</taxon>
    </lineage>
</organism>
<feature type="chain" id="PRO_5009584497" description="IPT/TIG domain-containing protein" evidence="2">
    <location>
        <begin position="27"/>
        <end position="914"/>
    </location>
</feature>
<evidence type="ECO:0000313" key="4">
    <source>
        <dbReference type="Proteomes" id="UP000178107"/>
    </source>
</evidence>
<proteinExistence type="predicted"/>
<dbReference type="Gene3D" id="2.60.40.10">
    <property type="entry name" value="Immunoglobulins"/>
    <property type="match status" value="1"/>
</dbReference>